<dbReference type="Proteomes" id="UP000035035">
    <property type="component" value="Unassembled WGS sequence"/>
</dbReference>
<sequence length="34" mass="3972">MRLDLSYVENWSIMQDAVILWRTAKAVVQKDGAY</sequence>
<protein>
    <submittedName>
        <fullName evidence="1">Uncharacterized protein</fullName>
    </submittedName>
</protein>
<organism evidence="1 2">
    <name type="scientific">Gordonia alkanivorans CGMCC 6845</name>
    <dbReference type="NCBI Taxonomy" id="1423140"/>
    <lineage>
        <taxon>Bacteria</taxon>
        <taxon>Bacillati</taxon>
        <taxon>Actinomycetota</taxon>
        <taxon>Actinomycetes</taxon>
        <taxon>Mycobacteriales</taxon>
        <taxon>Gordoniaceae</taxon>
        <taxon>Gordonia</taxon>
    </lineage>
</organism>
<dbReference type="PATRIC" id="fig|1423140.3.peg.4304"/>
<name>W9D975_9ACTN</name>
<comment type="caution">
    <text evidence="1">The sequence shown here is derived from an EMBL/GenBank/DDBJ whole genome shotgun (WGS) entry which is preliminary data.</text>
</comment>
<dbReference type="AlphaFoldDB" id="W9D975"/>
<dbReference type="EMBL" id="AYXO01000073">
    <property type="protein sequence ID" value="ETA04892.1"/>
    <property type="molecule type" value="Genomic_DNA"/>
</dbReference>
<dbReference type="HOGENOM" id="CLU_219815_0_0_11"/>
<reference evidence="1 2" key="1">
    <citation type="journal article" date="2014" name="Genome Announc.">
        <title>Draft Genome Sequence of Gordonia alkanivorans Strain CGMCC6845, a Halotolerant Hydrocarbon-Degrading Bacterium.</title>
        <authorList>
            <person name="Wang X."/>
            <person name="Jin D."/>
            <person name="Zhou L."/>
            <person name="Wu L."/>
            <person name="An W."/>
            <person name="Zhao L."/>
        </authorList>
    </citation>
    <scope>NUCLEOTIDE SEQUENCE [LARGE SCALE GENOMIC DNA]</scope>
    <source>
        <strain evidence="1 2">CGMCC 6845</strain>
    </source>
</reference>
<keyword evidence="2" id="KW-1185">Reference proteome</keyword>
<gene>
    <name evidence="1" type="ORF">V525_21720</name>
</gene>
<evidence type="ECO:0000313" key="2">
    <source>
        <dbReference type="Proteomes" id="UP000035035"/>
    </source>
</evidence>
<proteinExistence type="predicted"/>
<evidence type="ECO:0000313" key="1">
    <source>
        <dbReference type="EMBL" id="ETA04892.1"/>
    </source>
</evidence>
<accession>W9D975</accession>